<evidence type="ECO:0000256" key="1">
    <source>
        <dbReference type="ARBA" id="ARBA00000085"/>
    </source>
</evidence>
<dbReference type="InterPro" id="IPR036890">
    <property type="entry name" value="HATPase_C_sf"/>
</dbReference>
<evidence type="ECO:0000313" key="4">
    <source>
        <dbReference type="Proteomes" id="UP000182987"/>
    </source>
</evidence>
<dbReference type="RefSeq" id="WP_046967494.1">
    <property type="nucleotide sequence ID" value="NZ_CP017480.1"/>
</dbReference>
<dbReference type="PANTHER" id="PTHR43065:SF42">
    <property type="entry name" value="TWO-COMPONENT SENSOR PPRA"/>
    <property type="match status" value="1"/>
</dbReference>
<evidence type="ECO:0000313" key="3">
    <source>
        <dbReference type="EMBL" id="APG05882.1"/>
    </source>
</evidence>
<sequence length="475" mass="51857">MMSRIRDWLANTPIDDPVDRRNAGFMQLLLVFEGLRIPLTKLYLFGLHWSYLHEHFYARARIGASAALAIDVGTDLAMTLSAWVGFYLIRRGRFPPAVAQFVATMLASGAVAYAAFGYHATDGNLTLMMILALSGLMLGRKALWITYAAEALILIMSVDPLKASGAGEPVGVLLAIYDLLPMRALTSYLLIALIVDRSIYALRESLLESDRRRQQLAREIAERERTHEQLLHAQKMDAVGKLASGVAHDVNNVFDIILGFSTERDRLPGEDEPMDGNTRAVADALEGIELAARRGTAVCRKLLNFSRNDVTLTEEFDAVAALEELRPLARQSLPSHCQLRVLLPSGPRIIRFDRSQFELAIINLVTNARDAMPDGGSCTITLEAAEDILAISVQDTGMGMAESIRAQVFEPFFTTKPAGHGTGLGLSVVYDLVVQAGGRIVVESVPGQGTTIRLMLPLVSAVSEMSGLRNVARAV</sequence>
<dbReference type="EC" id="2.7.13.3" evidence="2"/>
<dbReference type="AlphaFoldDB" id="A0A0G9HC19"/>
<reference evidence="4" key="1">
    <citation type="submission" date="2016-09" db="EMBL/GenBank/DDBJ databases">
        <authorList>
            <person name="Lysoe E."/>
        </authorList>
    </citation>
    <scope>NUCLEOTIDE SEQUENCE [LARGE SCALE GENOMIC DNA]</scope>
    <source>
        <strain evidence="4">LJ96T</strain>
    </source>
</reference>
<dbReference type="SUPFAM" id="SSF55874">
    <property type="entry name" value="ATPase domain of HSP90 chaperone/DNA topoisomerase II/histidine kinase"/>
    <property type="match status" value="1"/>
</dbReference>
<dbReference type="InterPro" id="IPR005467">
    <property type="entry name" value="His_kinase_dom"/>
</dbReference>
<keyword evidence="4" id="KW-1185">Reference proteome</keyword>
<gene>
    <name evidence="3" type="ORF">BJI69_19555</name>
</gene>
<dbReference type="Gene3D" id="3.30.565.10">
    <property type="entry name" value="Histidine kinase-like ATPase, C-terminal domain"/>
    <property type="match status" value="1"/>
</dbReference>
<accession>A0A0G9HC19</accession>
<evidence type="ECO:0000256" key="2">
    <source>
        <dbReference type="ARBA" id="ARBA00012438"/>
    </source>
</evidence>
<dbReference type="PROSITE" id="PS50109">
    <property type="entry name" value="HIS_KIN"/>
    <property type="match status" value="1"/>
</dbReference>
<dbReference type="PANTHER" id="PTHR43065">
    <property type="entry name" value="SENSOR HISTIDINE KINASE"/>
    <property type="match status" value="1"/>
</dbReference>
<organism evidence="3 4">
    <name type="scientific">Luteibacter rhizovicinus DSM 16549</name>
    <dbReference type="NCBI Taxonomy" id="1440763"/>
    <lineage>
        <taxon>Bacteria</taxon>
        <taxon>Pseudomonadati</taxon>
        <taxon>Pseudomonadota</taxon>
        <taxon>Gammaproteobacteria</taxon>
        <taxon>Lysobacterales</taxon>
        <taxon>Rhodanobacteraceae</taxon>
        <taxon>Luteibacter</taxon>
    </lineage>
</organism>
<dbReference type="STRING" id="1440763.BJI69_19555"/>
<name>A0A0G9HC19_9GAMM</name>
<dbReference type="EMBL" id="CP017480">
    <property type="protein sequence ID" value="APG05882.1"/>
    <property type="molecule type" value="Genomic_DNA"/>
</dbReference>
<dbReference type="InterPro" id="IPR004358">
    <property type="entry name" value="Sig_transdc_His_kin-like_C"/>
</dbReference>
<dbReference type="InterPro" id="IPR003594">
    <property type="entry name" value="HATPase_dom"/>
</dbReference>
<dbReference type="PATRIC" id="fig|1440763.5.peg.1716"/>
<dbReference type="Proteomes" id="UP000182987">
    <property type="component" value="Chromosome"/>
</dbReference>
<protein>
    <recommendedName>
        <fullName evidence="2">histidine kinase</fullName>
        <ecNumber evidence="2">2.7.13.3</ecNumber>
    </recommendedName>
</protein>
<dbReference type="Pfam" id="PF02518">
    <property type="entry name" value="HATPase_c"/>
    <property type="match status" value="1"/>
</dbReference>
<dbReference type="PRINTS" id="PR00344">
    <property type="entry name" value="BCTRLSENSOR"/>
</dbReference>
<proteinExistence type="predicted"/>
<dbReference type="SMART" id="SM00387">
    <property type="entry name" value="HATPase_c"/>
    <property type="match status" value="1"/>
</dbReference>
<dbReference type="KEGG" id="lrz:BJI69_19555"/>
<comment type="catalytic activity">
    <reaction evidence="1">
        <text>ATP + protein L-histidine = ADP + protein N-phospho-L-histidine.</text>
        <dbReference type="EC" id="2.7.13.3"/>
    </reaction>
</comment>
<dbReference type="GO" id="GO:0004673">
    <property type="term" value="F:protein histidine kinase activity"/>
    <property type="evidence" value="ECO:0007669"/>
    <property type="project" value="UniProtKB-EC"/>
</dbReference>
<dbReference type="Gene3D" id="1.10.287.130">
    <property type="match status" value="1"/>
</dbReference>